<dbReference type="EMBL" id="QHCT01000003">
    <property type="protein sequence ID" value="RHX89953.1"/>
    <property type="molecule type" value="Genomic_DNA"/>
</dbReference>
<proteinExistence type="predicted"/>
<accession>A0A396Z765</accession>
<protein>
    <submittedName>
        <fullName evidence="1">Uncharacterized protein</fullName>
    </submittedName>
</protein>
<name>A0A396Z765_9LEPT</name>
<dbReference type="Proteomes" id="UP000265798">
    <property type="component" value="Unassembled WGS sequence"/>
</dbReference>
<evidence type="ECO:0000313" key="2">
    <source>
        <dbReference type="Proteomes" id="UP000265798"/>
    </source>
</evidence>
<dbReference type="RefSeq" id="WP_118969016.1">
    <property type="nucleotide sequence ID" value="NZ_QHCT01000003.1"/>
</dbReference>
<organism evidence="1 2">
    <name type="scientific">Leptospira stimsonii</name>
    <dbReference type="NCBI Taxonomy" id="2202203"/>
    <lineage>
        <taxon>Bacteria</taxon>
        <taxon>Pseudomonadati</taxon>
        <taxon>Spirochaetota</taxon>
        <taxon>Spirochaetia</taxon>
        <taxon>Leptospirales</taxon>
        <taxon>Leptospiraceae</taxon>
        <taxon>Leptospira</taxon>
    </lineage>
</organism>
<sequence length="115" mass="13580">MKIDQERRKADPREDILQVDGTLIWRPSNDESCPLEGSILLVHKRKLPFSRRGPLHSKKKTGRERATKELGKILKRKKFRIGYFHSWTSAVAFYGSQRQGQILKRKRFRVGYFHS</sequence>
<comment type="caution">
    <text evidence="1">The sequence shown here is derived from an EMBL/GenBank/DDBJ whole genome shotgun (WGS) entry which is preliminary data.</text>
</comment>
<evidence type="ECO:0000313" key="1">
    <source>
        <dbReference type="EMBL" id="RHX89953.1"/>
    </source>
</evidence>
<reference evidence="2" key="1">
    <citation type="submission" date="2018-05" db="EMBL/GenBank/DDBJ databases">
        <title>Leptospira yasudae sp. nov. and Leptospira stimsonii sp. nov., two pathogenic species of the genus Leptospira isolated from environmental sources.</title>
        <authorList>
            <person name="Casanovas-Massana A."/>
            <person name="Hamond C."/>
            <person name="Santos L.A."/>
            <person name="Hacker K.P."/>
            <person name="Balassiano I."/>
            <person name="Medeiros M.A."/>
            <person name="Reis M.G."/>
            <person name="Ko A.I."/>
            <person name="Wunder E.A."/>
        </authorList>
    </citation>
    <scope>NUCLEOTIDE SEQUENCE [LARGE SCALE GENOMIC DNA]</scope>
    <source>
        <strain evidence="2">Yale</strain>
    </source>
</reference>
<dbReference type="AlphaFoldDB" id="A0A396Z765"/>
<gene>
    <name evidence="1" type="ORF">DLM75_13480</name>
</gene>